<dbReference type="GO" id="GO:0071986">
    <property type="term" value="C:Ragulator complex"/>
    <property type="evidence" value="ECO:0007669"/>
    <property type="project" value="TreeGrafter"/>
</dbReference>
<dbReference type="OrthoDB" id="343907at2759"/>
<proteinExistence type="inferred from homology"/>
<dbReference type="EMBL" id="CABPRJ010001447">
    <property type="protein sequence ID" value="VVC37438.1"/>
    <property type="molecule type" value="Genomic_DNA"/>
</dbReference>
<evidence type="ECO:0000313" key="2">
    <source>
        <dbReference type="EMBL" id="VVC37438.1"/>
    </source>
</evidence>
<dbReference type="GO" id="GO:0071230">
    <property type="term" value="P:cellular response to amino acid stimulus"/>
    <property type="evidence" value="ECO:0007669"/>
    <property type="project" value="TreeGrafter"/>
</dbReference>
<dbReference type="SMART" id="SM01278">
    <property type="entry name" value="MAPKK1_Int"/>
    <property type="match status" value="1"/>
</dbReference>
<evidence type="ECO:0000313" key="3">
    <source>
        <dbReference type="Proteomes" id="UP000325440"/>
    </source>
</evidence>
<dbReference type="PANTHER" id="PTHR13378:SF1">
    <property type="entry name" value="RAGULATOR COMPLEX PROTEIN LAMTOR3"/>
    <property type="match status" value="1"/>
</dbReference>
<dbReference type="Proteomes" id="UP000325440">
    <property type="component" value="Unassembled WGS sequence"/>
</dbReference>
<dbReference type="InterPro" id="IPR015019">
    <property type="entry name" value="LAMTOR3"/>
</dbReference>
<name>A0A5E4MYK5_9HEMI</name>
<organism evidence="2 3">
    <name type="scientific">Cinara cedri</name>
    <dbReference type="NCBI Taxonomy" id="506608"/>
    <lineage>
        <taxon>Eukaryota</taxon>
        <taxon>Metazoa</taxon>
        <taxon>Ecdysozoa</taxon>
        <taxon>Arthropoda</taxon>
        <taxon>Hexapoda</taxon>
        <taxon>Insecta</taxon>
        <taxon>Pterygota</taxon>
        <taxon>Neoptera</taxon>
        <taxon>Paraneoptera</taxon>
        <taxon>Hemiptera</taxon>
        <taxon>Sternorrhyncha</taxon>
        <taxon>Aphidomorpha</taxon>
        <taxon>Aphidoidea</taxon>
        <taxon>Aphididae</taxon>
        <taxon>Lachninae</taxon>
        <taxon>Cinara</taxon>
    </lineage>
</organism>
<protein>
    <submittedName>
        <fullName evidence="2">Ragulator complex protein LAMTOR3</fullName>
    </submittedName>
</protein>
<dbReference type="Pfam" id="PF08923">
    <property type="entry name" value="MAPKK1_Int"/>
    <property type="match status" value="1"/>
</dbReference>
<accession>A0A5E4MYK5</accession>
<evidence type="ECO:0000256" key="1">
    <source>
        <dbReference type="ARBA" id="ARBA00005356"/>
    </source>
</evidence>
<sequence length="124" mass="14042">MEDLKRYMLQTLSKVEDLYSILISDHDGVVIIKAHATKTAEKNYNFKPSFLSGFNSASEQAVKLELGKNKTVICFYKNNQVVQLNCSRFLITFIAAEKANTGNILALERLLEPLLKDLRAIQFS</sequence>
<dbReference type="PANTHER" id="PTHR13378">
    <property type="entry name" value="REGULATOR COMPLEX PROTEIN LAMTOR3"/>
    <property type="match status" value="1"/>
</dbReference>
<reference evidence="2 3" key="1">
    <citation type="submission" date="2019-08" db="EMBL/GenBank/DDBJ databases">
        <authorList>
            <person name="Alioto T."/>
            <person name="Alioto T."/>
            <person name="Gomez Garrido J."/>
        </authorList>
    </citation>
    <scope>NUCLEOTIDE SEQUENCE [LARGE SCALE GENOMIC DNA]</scope>
</reference>
<dbReference type="AlphaFoldDB" id="A0A5E4MYK5"/>
<gene>
    <name evidence="2" type="ORF">CINCED_3A002069</name>
</gene>
<keyword evidence="3" id="KW-1185">Reference proteome</keyword>
<comment type="similarity">
    <text evidence="1">Belongs to the LAMTOR3 family.</text>
</comment>
<dbReference type="SUPFAM" id="SSF103196">
    <property type="entry name" value="Roadblock/LC7 domain"/>
    <property type="match status" value="1"/>
</dbReference>
<dbReference type="Gene3D" id="3.30.450.30">
    <property type="entry name" value="Dynein light chain 2a, cytoplasmic"/>
    <property type="match status" value="1"/>
</dbReference>
<dbReference type="GO" id="GO:0032008">
    <property type="term" value="P:positive regulation of TOR signaling"/>
    <property type="evidence" value="ECO:0007669"/>
    <property type="project" value="TreeGrafter"/>
</dbReference>